<proteinExistence type="predicted"/>
<gene>
    <name evidence="2" type="ORF">ARD30_20800</name>
</gene>
<dbReference type="STRING" id="53254.SAMN05660750_01636"/>
<dbReference type="EMBL" id="LMAR01000061">
    <property type="protein sequence ID" value="KQK28732.1"/>
    <property type="molecule type" value="Genomic_DNA"/>
</dbReference>
<reference evidence="2 3" key="1">
    <citation type="submission" date="2015-10" db="EMBL/GenBank/DDBJ databases">
        <title>Draft genome of Bosea thiooxidans.</title>
        <authorList>
            <person name="Wang X."/>
        </authorList>
    </citation>
    <scope>NUCLEOTIDE SEQUENCE [LARGE SCALE GENOMIC DNA]</scope>
    <source>
        <strain evidence="2 3">CGMCC 9174</strain>
    </source>
</reference>
<dbReference type="Proteomes" id="UP000051562">
    <property type="component" value="Unassembled WGS sequence"/>
</dbReference>
<feature type="transmembrane region" description="Helical" evidence="1">
    <location>
        <begin position="33"/>
        <end position="53"/>
    </location>
</feature>
<dbReference type="RefSeq" id="WP_055729962.1">
    <property type="nucleotide sequence ID" value="NZ_LMAR01000061.1"/>
</dbReference>
<feature type="transmembrane region" description="Helical" evidence="1">
    <location>
        <begin position="59"/>
        <end position="84"/>
    </location>
</feature>
<feature type="transmembrane region" description="Helical" evidence="1">
    <location>
        <begin position="91"/>
        <end position="109"/>
    </location>
</feature>
<comment type="caution">
    <text evidence="2">The sequence shown here is derived from an EMBL/GenBank/DDBJ whole genome shotgun (WGS) entry which is preliminary data.</text>
</comment>
<feature type="transmembrane region" description="Helical" evidence="1">
    <location>
        <begin position="6"/>
        <end position="26"/>
    </location>
</feature>
<feature type="transmembrane region" description="Helical" evidence="1">
    <location>
        <begin position="150"/>
        <end position="170"/>
    </location>
</feature>
<keyword evidence="3" id="KW-1185">Reference proteome</keyword>
<organism evidence="2 3">
    <name type="scientific">Bosea thiooxidans</name>
    <dbReference type="NCBI Taxonomy" id="53254"/>
    <lineage>
        <taxon>Bacteria</taxon>
        <taxon>Pseudomonadati</taxon>
        <taxon>Pseudomonadota</taxon>
        <taxon>Alphaproteobacteria</taxon>
        <taxon>Hyphomicrobiales</taxon>
        <taxon>Boseaceae</taxon>
        <taxon>Bosea</taxon>
    </lineage>
</organism>
<keyword evidence="1" id="KW-1133">Transmembrane helix</keyword>
<dbReference type="AlphaFoldDB" id="A0A0Q3KWG5"/>
<evidence type="ECO:0000313" key="2">
    <source>
        <dbReference type="EMBL" id="KQK28732.1"/>
    </source>
</evidence>
<sequence>MIAGLALLPLKMTIAASVVVGCSLLAERAGPLVAAMIATLPISLGPVLVFLALDHDAAFLAASALGTMNANVTHAGFILTYVLLAQRHATLSALMGGQAVWIAVLLAVRSQDFSIWPLACLNVLAFLAVHALVRPYLAARARGPVKLSRFAIPLRAGCVALLVGIVTVASERVGPTWSGVLAGLPIVLSSLIVILQPRIGGPAAAAVIGSGALGLLGTGLGLVVVHLAAVPLGSWIALALGLVVSVGWNLLVMRLSRRPAP</sequence>
<keyword evidence="1" id="KW-0812">Transmembrane</keyword>
<accession>A0A0Q3KWG5</accession>
<protein>
    <submittedName>
        <fullName evidence="2">Uncharacterized protein</fullName>
    </submittedName>
</protein>
<evidence type="ECO:0000313" key="3">
    <source>
        <dbReference type="Proteomes" id="UP000051562"/>
    </source>
</evidence>
<feature type="transmembrane region" description="Helical" evidence="1">
    <location>
        <begin position="235"/>
        <end position="252"/>
    </location>
</feature>
<keyword evidence="1" id="KW-0472">Membrane</keyword>
<feature type="transmembrane region" description="Helical" evidence="1">
    <location>
        <begin position="115"/>
        <end position="138"/>
    </location>
</feature>
<evidence type="ECO:0000256" key="1">
    <source>
        <dbReference type="SAM" id="Phobius"/>
    </source>
</evidence>
<name>A0A0Q3KWG5_9HYPH</name>
<feature type="transmembrane region" description="Helical" evidence="1">
    <location>
        <begin position="176"/>
        <end position="195"/>
    </location>
</feature>
<feature type="transmembrane region" description="Helical" evidence="1">
    <location>
        <begin position="207"/>
        <end position="229"/>
    </location>
</feature>